<reference evidence="2 3" key="1">
    <citation type="submission" date="2020-07" db="EMBL/GenBank/DDBJ databases">
        <title>Facklamia lactis sp. nov., isolated from raw milk.</title>
        <authorList>
            <person name="Doll E.V."/>
            <person name="Huptas C."/>
            <person name="Staib L."/>
            <person name="Wenning M."/>
            <person name="Scherer S."/>
        </authorList>
    </citation>
    <scope>NUCLEOTIDE SEQUENCE [LARGE SCALE GENOMIC DNA]</scope>
    <source>
        <strain evidence="2 3">DSM 111018</strain>
    </source>
</reference>
<evidence type="ECO:0000259" key="1">
    <source>
        <dbReference type="PROSITE" id="PS51725"/>
    </source>
</evidence>
<gene>
    <name evidence="2" type="ORF">HZY91_10570</name>
</gene>
<comment type="caution">
    <text evidence="2">The sequence shown here is derived from an EMBL/GenBank/DDBJ whole genome shotgun (WGS) entry which is preliminary data.</text>
</comment>
<organism evidence="2 3">
    <name type="scientific">Facklamia lactis</name>
    <dbReference type="NCBI Taxonomy" id="2749967"/>
    <lineage>
        <taxon>Bacteria</taxon>
        <taxon>Bacillati</taxon>
        <taxon>Bacillota</taxon>
        <taxon>Bacilli</taxon>
        <taxon>Lactobacillales</taxon>
        <taxon>Aerococcaceae</taxon>
        <taxon>Facklamia</taxon>
    </lineage>
</organism>
<evidence type="ECO:0000313" key="2">
    <source>
        <dbReference type="EMBL" id="MBG9987310.1"/>
    </source>
</evidence>
<keyword evidence="2" id="KW-0560">Oxidoreductase</keyword>
<dbReference type="SUPFAM" id="SSF54909">
    <property type="entry name" value="Dimeric alpha+beta barrel"/>
    <property type="match status" value="1"/>
</dbReference>
<keyword evidence="2" id="KW-0503">Monooxygenase</keyword>
<dbReference type="Pfam" id="PF03992">
    <property type="entry name" value="ABM"/>
    <property type="match status" value="1"/>
</dbReference>
<dbReference type="GO" id="GO:0004497">
    <property type="term" value="F:monooxygenase activity"/>
    <property type="evidence" value="ECO:0007669"/>
    <property type="project" value="UniProtKB-KW"/>
</dbReference>
<sequence>MDFYGVNGYLEAKEGKRDELLSYLLEASSEMESIDTCYAYIVSTVPDNQNAVHVFEVWKDEASHKASLELEIFRQLIIKAQPIISGMQDYPNLTVKGGKANF</sequence>
<feature type="domain" description="ABM" evidence="1">
    <location>
        <begin position="4"/>
        <end position="93"/>
    </location>
</feature>
<accession>A0ABS0LT11</accession>
<dbReference type="Proteomes" id="UP000721415">
    <property type="component" value="Unassembled WGS sequence"/>
</dbReference>
<protein>
    <submittedName>
        <fullName evidence="2">Antibiotic biosynthesis monooxygenase</fullName>
    </submittedName>
</protein>
<dbReference type="InterPro" id="IPR011008">
    <property type="entry name" value="Dimeric_a/b-barrel"/>
</dbReference>
<dbReference type="InterPro" id="IPR007138">
    <property type="entry name" value="ABM_dom"/>
</dbReference>
<dbReference type="PROSITE" id="PS51725">
    <property type="entry name" value="ABM"/>
    <property type="match status" value="1"/>
</dbReference>
<keyword evidence="3" id="KW-1185">Reference proteome</keyword>
<evidence type="ECO:0000313" key="3">
    <source>
        <dbReference type="Proteomes" id="UP000721415"/>
    </source>
</evidence>
<dbReference type="RefSeq" id="WP_197116231.1">
    <property type="nucleotide sequence ID" value="NZ_JACBXQ010000007.1"/>
</dbReference>
<dbReference type="Gene3D" id="3.30.70.100">
    <property type="match status" value="1"/>
</dbReference>
<name>A0ABS0LT11_9LACT</name>
<dbReference type="EMBL" id="JACBXQ010000007">
    <property type="protein sequence ID" value="MBG9987310.1"/>
    <property type="molecule type" value="Genomic_DNA"/>
</dbReference>
<proteinExistence type="predicted"/>